<keyword evidence="2" id="KW-1185">Reference proteome</keyword>
<dbReference type="STRING" id="1642818.AWE51_18720"/>
<proteinExistence type="predicted"/>
<dbReference type="RefSeq" id="WP_066319927.1">
    <property type="nucleotide sequence ID" value="NZ_CANLSS010000020.1"/>
</dbReference>
<dbReference type="EMBL" id="LQRT01000060">
    <property type="protein sequence ID" value="KZS38080.1"/>
    <property type="molecule type" value="Genomic_DNA"/>
</dbReference>
<evidence type="ECO:0008006" key="3">
    <source>
        <dbReference type="Google" id="ProtNLM"/>
    </source>
</evidence>
<gene>
    <name evidence="1" type="ORF">AWE51_18720</name>
</gene>
<dbReference type="OrthoDB" id="1447339at2"/>
<evidence type="ECO:0000313" key="1">
    <source>
        <dbReference type="EMBL" id="KZS38080.1"/>
    </source>
</evidence>
<dbReference type="Proteomes" id="UP000076715">
    <property type="component" value="Unassembled WGS sequence"/>
</dbReference>
<protein>
    <recommendedName>
        <fullName evidence="3">PLAT domain-containing protein</fullName>
    </recommendedName>
</protein>
<name>A0A162WGC7_9FLAO</name>
<comment type="caution">
    <text evidence="1">The sequence shown here is derived from an EMBL/GenBank/DDBJ whole genome shotgun (WGS) entry which is preliminary data.</text>
</comment>
<dbReference type="AlphaFoldDB" id="A0A162WGC7"/>
<evidence type="ECO:0000313" key="2">
    <source>
        <dbReference type="Proteomes" id="UP000076715"/>
    </source>
</evidence>
<reference evidence="1 2" key="1">
    <citation type="submission" date="2016-01" db="EMBL/GenBank/DDBJ databases">
        <title>The draft genome sequence of Aquimarina sp. RZW4-3-2.</title>
        <authorList>
            <person name="Wang Y."/>
        </authorList>
    </citation>
    <scope>NUCLEOTIDE SEQUENCE [LARGE SCALE GENOMIC DNA]</scope>
    <source>
        <strain evidence="1 2">RZW4-3-2</strain>
    </source>
</reference>
<organism evidence="1 2">
    <name type="scientific">Aquimarina aggregata</name>
    <dbReference type="NCBI Taxonomy" id="1642818"/>
    <lineage>
        <taxon>Bacteria</taxon>
        <taxon>Pseudomonadati</taxon>
        <taxon>Bacteroidota</taxon>
        <taxon>Flavobacteriia</taxon>
        <taxon>Flavobacteriales</taxon>
        <taxon>Flavobacteriaceae</taxon>
        <taxon>Aquimarina</taxon>
    </lineage>
</organism>
<accession>A0A162WGC7</accession>
<dbReference type="PROSITE" id="PS51257">
    <property type="entry name" value="PROKAR_LIPOPROTEIN"/>
    <property type="match status" value="1"/>
</dbReference>
<sequence>MKFKFTITLSLLLFIGCTKSDDSGIIIEPAGAAEYSITNQSDLDLEVVFTLNGQLNNQPDQSKIIKSKTSTIVFNDGAFGFNPFPSYTFNQIKFYETPKEENNLLLTISTVSDDDWTIIGREDFETGYGLTKFEFTITQESFE</sequence>